<accession>A0A850PHX7</accession>
<dbReference type="AlphaFoldDB" id="A0A850PHX7"/>
<organism evidence="1 2">
    <name type="scientific">Ameyamaea chiangmaiensis</name>
    <dbReference type="NCBI Taxonomy" id="442969"/>
    <lineage>
        <taxon>Bacteria</taxon>
        <taxon>Pseudomonadati</taxon>
        <taxon>Pseudomonadota</taxon>
        <taxon>Alphaproteobacteria</taxon>
        <taxon>Acetobacterales</taxon>
        <taxon>Acetobacteraceae</taxon>
        <taxon>Ameyamaea</taxon>
    </lineage>
</organism>
<dbReference type="InterPro" id="IPR029058">
    <property type="entry name" value="AB_hydrolase_fold"/>
</dbReference>
<dbReference type="Pfam" id="PF26363">
    <property type="entry name" value="Phospholipase-like"/>
    <property type="match status" value="1"/>
</dbReference>
<name>A0A850PHX7_9PROT</name>
<protein>
    <submittedName>
        <fullName evidence="1">Uncharacterized protein</fullName>
    </submittedName>
</protein>
<dbReference type="Gene3D" id="3.40.50.1820">
    <property type="entry name" value="alpha/beta hydrolase"/>
    <property type="match status" value="1"/>
</dbReference>
<dbReference type="SUPFAM" id="SSF53474">
    <property type="entry name" value="alpha/beta-Hydrolases"/>
    <property type="match status" value="1"/>
</dbReference>
<comment type="caution">
    <text evidence="1">The sequence shown here is derived from an EMBL/GenBank/DDBJ whole genome shotgun (WGS) entry which is preliminary data.</text>
</comment>
<evidence type="ECO:0000313" key="2">
    <source>
        <dbReference type="Proteomes" id="UP000585665"/>
    </source>
</evidence>
<proteinExistence type="predicted"/>
<dbReference type="EMBL" id="JABXXR010000241">
    <property type="protein sequence ID" value="NVN42010.1"/>
    <property type="molecule type" value="Genomic_DNA"/>
</dbReference>
<dbReference type="Proteomes" id="UP000585665">
    <property type="component" value="Unassembled WGS sequence"/>
</dbReference>
<dbReference type="RefSeq" id="WP_176614848.1">
    <property type="nucleotide sequence ID" value="NZ_JABXXR010000241.1"/>
</dbReference>
<evidence type="ECO:0000313" key="1">
    <source>
        <dbReference type="EMBL" id="NVN42010.1"/>
    </source>
</evidence>
<sequence length="299" mass="31534">MSEFLGTHQRNSWPAGLPQPSYRPASASVDVMLAQGHEAGCGGLLQASVLARLSDLAYGKPGVLPTGYTDISRQPTALQTLRLTPGSLWVAPHHFRARAFSCLQGTALHYVIAFGGTDPKNITDDATDVGQALGFQPAQYDDARRIGVLLSAVPADIPIVLTGHSLGGGLATEAAFYSGRPAVVFNAAGLHRDNMPKGAKPPQVDAYSVDGDPVTFVQTNMRIVLSWAMFAAAPGVAAAATLLRGDSLGGAIPPAYGRQTHLSDPPVAGQGRLDAVLDRHTITRVENDIRHAEFVLQCR</sequence>
<gene>
    <name evidence="1" type="ORF">HUK82_15790</name>
</gene>
<keyword evidence="2" id="KW-1185">Reference proteome</keyword>
<reference evidence="1 2" key="1">
    <citation type="submission" date="2020-06" db="EMBL/GenBank/DDBJ databases">
        <title>Description of novel acetic acid bacteria.</title>
        <authorList>
            <person name="Sombolestani A."/>
        </authorList>
    </citation>
    <scope>NUCLEOTIDE SEQUENCE [LARGE SCALE GENOMIC DNA]</scope>
    <source>
        <strain evidence="1 2">LMG 27010</strain>
    </source>
</reference>